<dbReference type="GO" id="GO:0005634">
    <property type="term" value="C:nucleus"/>
    <property type="evidence" value="ECO:0007669"/>
    <property type="project" value="TreeGrafter"/>
</dbReference>
<keyword evidence="3" id="KW-0862">Zinc</keyword>
<dbReference type="GO" id="GO:0097505">
    <property type="term" value="C:Rad6-Rad18 complex"/>
    <property type="evidence" value="ECO:0007669"/>
    <property type="project" value="TreeGrafter"/>
</dbReference>
<dbReference type="GO" id="GO:0003697">
    <property type="term" value="F:single-stranded DNA binding"/>
    <property type="evidence" value="ECO:0007669"/>
    <property type="project" value="InterPro"/>
</dbReference>
<feature type="region of interest" description="Disordered" evidence="5">
    <location>
        <begin position="1"/>
        <end position="63"/>
    </location>
</feature>
<dbReference type="InterPro" id="IPR018957">
    <property type="entry name" value="Znf_C3HC4_RING-type"/>
</dbReference>
<evidence type="ECO:0000256" key="4">
    <source>
        <dbReference type="PROSITE-ProRule" id="PRU00175"/>
    </source>
</evidence>
<dbReference type="Pfam" id="PF00097">
    <property type="entry name" value="zf-C3HC4"/>
    <property type="match status" value="1"/>
</dbReference>
<dbReference type="InterPro" id="IPR017907">
    <property type="entry name" value="Znf_RING_CS"/>
</dbReference>
<evidence type="ECO:0000259" key="6">
    <source>
        <dbReference type="PROSITE" id="PS50089"/>
    </source>
</evidence>
<name>A0A1Y2AUN9_9TREE</name>
<dbReference type="STRING" id="71784.A0A1Y2AUN9"/>
<feature type="compositionally biased region" description="Polar residues" evidence="5">
    <location>
        <begin position="19"/>
        <end position="30"/>
    </location>
</feature>
<dbReference type="GO" id="GO:0006513">
    <property type="term" value="P:protein monoubiquitination"/>
    <property type="evidence" value="ECO:0007669"/>
    <property type="project" value="InterPro"/>
</dbReference>
<dbReference type="Gene3D" id="3.30.40.10">
    <property type="entry name" value="Zinc/RING finger domain, C3HC4 (zinc finger)"/>
    <property type="match status" value="1"/>
</dbReference>
<organism evidence="7 8">
    <name type="scientific">Naematelia encephala</name>
    <dbReference type="NCBI Taxonomy" id="71784"/>
    <lineage>
        <taxon>Eukaryota</taxon>
        <taxon>Fungi</taxon>
        <taxon>Dikarya</taxon>
        <taxon>Basidiomycota</taxon>
        <taxon>Agaricomycotina</taxon>
        <taxon>Tremellomycetes</taxon>
        <taxon>Tremellales</taxon>
        <taxon>Naemateliaceae</taxon>
        <taxon>Naematelia</taxon>
    </lineage>
</organism>
<evidence type="ECO:0000313" key="8">
    <source>
        <dbReference type="Proteomes" id="UP000193986"/>
    </source>
</evidence>
<evidence type="ECO:0000256" key="2">
    <source>
        <dbReference type="ARBA" id="ARBA00022771"/>
    </source>
</evidence>
<gene>
    <name evidence="7" type="ORF">BCR39DRAFT_262542</name>
</gene>
<keyword evidence="2 4" id="KW-0863">Zinc-finger</keyword>
<dbReference type="PANTHER" id="PTHR14134:SF2">
    <property type="entry name" value="E3 UBIQUITIN-PROTEIN LIGASE RAD18"/>
    <property type="match status" value="1"/>
</dbReference>
<comment type="caution">
    <text evidence="7">The sequence shown here is derived from an EMBL/GenBank/DDBJ whole genome shotgun (WGS) entry which is preliminary data.</text>
</comment>
<dbReference type="PROSITE" id="PS00518">
    <property type="entry name" value="ZF_RING_1"/>
    <property type="match status" value="1"/>
</dbReference>
<dbReference type="InterPro" id="IPR039577">
    <property type="entry name" value="Rad18"/>
</dbReference>
<evidence type="ECO:0000256" key="5">
    <source>
        <dbReference type="SAM" id="MobiDB-lite"/>
    </source>
</evidence>
<dbReference type="InParanoid" id="A0A1Y2AUN9"/>
<dbReference type="EMBL" id="MCFC01000049">
    <property type="protein sequence ID" value="ORY26269.1"/>
    <property type="molecule type" value="Genomic_DNA"/>
</dbReference>
<sequence>MSGASSGNSRSRRDPLLNTDPNLNPQTSVASAFPSGVLGPARSPSATRRSLDGPPLSPSSAYHRGSTRVIKTFDEIEVPTIVTTEEWYEELECGICSHILAAPQALVPCGHTFCGPCAWQWIRIGKNYTCPHCRMEIPEATPLIPNIIVDQIIERKLRSLVDGPQKQEMIFEREEKSENWRVLQASLPVQKPPQRRQRSIDNIIPNLLEQTVAEVSGHRRRASRHLMELGAPVQHVPRRLSNNSNSPTLAEIVRQEIDEDALAATRAELRRLREALMREATGSLTPLSEEEPELPMRPRLTVNSSRPSAMPRHFSDPQAVPTQDVPRVEVPRPHPAMGRPTPHRSSILAARQARGRGSRAEPLVVHSDSE</sequence>
<evidence type="ECO:0000313" key="7">
    <source>
        <dbReference type="EMBL" id="ORY26269.1"/>
    </source>
</evidence>
<keyword evidence="8" id="KW-1185">Reference proteome</keyword>
<dbReference type="InterPro" id="IPR001841">
    <property type="entry name" value="Znf_RING"/>
</dbReference>
<keyword evidence="1" id="KW-0479">Metal-binding</keyword>
<dbReference type="PANTHER" id="PTHR14134">
    <property type="entry name" value="E3 UBIQUITIN-PROTEIN LIGASE RAD18"/>
    <property type="match status" value="1"/>
</dbReference>
<dbReference type="InterPro" id="IPR013083">
    <property type="entry name" value="Znf_RING/FYVE/PHD"/>
</dbReference>
<dbReference type="PROSITE" id="PS50089">
    <property type="entry name" value="ZF_RING_2"/>
    <property type="match status" value="1"/>
</dbReference>
<feature type="domain" description="RING-type" evidence="6">
    <location>
        <begin position="93"/>
        <end position="134"/>
    </location>
</feature>
<evidence type="ECO:0000256" key="3">
    <source>
        <dbReference type="ARBA" id="ARBA00022833"/>
    </source>
</evidence>
<dbReference type="OrthoDB" id="6105938at2759"/>
<dbReference type="GO" id="GO:0008270">
    <property type="term" value="F:zinc ion binding"/>
    <property type="evidence" value="ECO:0007669"/>
    <property type="project" value="UniProtKB-KW"/>
</dbReference>
<feature type="region of interest" description="Disordered" evidence="5">
    <location>
        <begin position="282"/>
        <end position="370"/>
    </location>
</feature>
<reference evidence="7 8" key="1">
    <citation type="submission" date="2016-07" db="EMBL/GenBank/DDBJ databases">
        <title>Pervasive Adenine N6-methylation of Active Genes in Fungi.</title>
        <authorList>
            <consortium name="DOE Joint Genome Institute"/>
            <person name="Mondo S.J."/>
            <person name="Dannebaum R.O."/>
            <person name="Kuo R.C."/>
            <person name="Labutti K."/>
            <person name="Haridas S."/>
            <person name="Kuo A."/>
            <person name="Salamov A."/>
            <person name="Ahrendt S.R."/>
            <person name="Lipzen A."/>
            <person name="Sullivan W."/>
            <person name="Andreopoulos W.B."/>
            <person name="Clum A."/>
            <person name="Lindquist E."/>
            <person name="Daum C."/>
            <person name="Ramamoorthy G.K."/>
            <person name="Gryganskyi A."/>
            <person name="Culley D."/>
            <person name="Magnuson J.K."/>
            <person name="James T.Y."/>
            <person name="O'Malley M.A."/>
            <person name="Stajich J.E."/>
            <person name="Spatafora J.W."/>
            <person name="Visel A."/>
            <person name="Grigoriev I.V."/>
        </authorList>
    </citation>
    <scope>NUCLEOTIDE SEQUENCE [LARGE SCALE GENOMIC DNA]</scope>
    <source>
        <strain evidence="7 8">68-887.2</strain>
    </source>
</reference>
<dbReference type="SUPFAM" id="SSF57850">
    <property type="entry name" value="RING/U-box"/>
    <property type="match status" value="1"/>
</dbReference>
<dbReference type="AlphaFoldDB" id="A0A1Y2AUN9"/>
<protein>
    <recommendedName>
        <fullName evidence="6">RING-type domain-containing protein</fullName>
    </recommendedName>
</protein>
<dbReference type="GO" id="GO:0006301">
    <property type="term" value="P:DNA damage tolerance"/>
    <property type="evidence" value="ECO:0007669"/>
    <property type="project" value="InterPro"/>
</dbReference>
<dbReference type="Proteomes" id="UP000193986">
    <property type="component" value="Unassembled WGS sequence"/>
</dbReference>
<accession>A0A1Y2AUN9</accession>
<proteinExistence type="predicted"/>
<evidence type="ECO:0000256" key="1">
    <source>
        <dbReference type="ARBA" id="ARBA00022723"/>
    </source>
</evidence>
<dbReference type="GO" id="GO:0061630">
    <property type="term" value="F:ubiquitin protein ligase activity"/>
    <property type="evidence" value="ECO:0007669"/>
    <property type="project" value="InterPro"/>
</dbReference>